<accession>A0A1I8IB67</accession>
<dbReference type="Proteomes" id="UP000095280">
    <property type="component" value="Unplaced"/>
</dbReference>
<dbReference type="WBParaSite" id="maker-uti_cns_0010960-snap-gene-0.5-mRNA-1">
    <property type="protein sequence ID" value="maker-uti_cns_0010960-snap-gene-0.5-mRNA-1"/>
    <property type="gene ID" value="maker-uti_cns_0010960-snap-gene-0.5"/>
</dbReference>
<feature type="compositionally biased region" description="Low complexity" evidence="1">
    <location>
        <begin position="85"/>
        <end position="97"/>
    </location>
</feature>
<keyword evidence="2" id="KW-1185">Reference proteome</keyword>
<evidence type="ECO:0000256" key="1">
    <source>
        <dbReference type="SAM" id="MobiDB-lite"/>
    </source>
</evidence>
<dbReference type="AlphaFoldDB" id="A0A1I8IB67"/>
<protein>
    <submittedName>
        <fullName evidence="3">Histone</fullName>
    </submittedName>
</protein>
<evidence type="ECO:0000313" key="3">
    <source>
        <dbReference type="WBParaSite" id="maker-uti_cns_0010960-snap-gene-0.5-mRNA-1"/>
    </source>
</evidence>
<organism evidence="2 3">
    <name type="scientific">Macrostomum lignano</name>
    <dbReference type="NCBI Taxonomy" id="282301"/>
    <lineage>
        <taxon>Eukaryota</taxon>
        <taxon>Metazoa</taxon>
        <taxon>Spiralia</taxon>
        <taxon>Lophotrochozoa</taxon>
        <taxon>Platyhelminthes</taxon>
        <taxon>Rhabditophora</taxon>
        <taxon>Macrostomorpha</taxon>
        <taxon>Macrostomida</taxon>
        <taxon>Macrostomidae</taxon>
        <taxon>Macrostomum</taxon>
    </lineage>
</organism>
<reference evidence="3" key="1">
    <citation type="submission" date="2016-11" db="UniProtKB">
        <authorList>
            <consortium name="WormBaseParasite"/>
        </authorList>
    </citation>
    <scope>IDENTIFICATION</scope>
</reference>
<feature type="region of interest" description="Disordered" evidence="1">
    <location>
        <begin position="1"/>
        <end position="35"/>
    </location>
</feature>
<feature type="region of interest" description="Disordered" evidence="1">
    <location>
        <begin position="51"/>
        <end position="112"/>
    </location>
</feature>
<evidence type="ECO:0000313" key="2">
    <source>
        <dbReference type="Proteomes" id="UP000095280"/>
    </source>
</evidence>
<name>A0A1I8IB67_9PLAT</name>
<proteinExistence type="predicted"/>
<sequence length="182" mass="20064">PACSAPSQCCSDRRHRRRGCSRPRSMTRTARPTNCPPSCKQIWLPRASTACRPRTPRSTGCRLRCRSSPRPAPMTCTARRRPSRRSSSSSCLSSRPNRLPHRRPGKMPSSSPGCLRRICAIRLCQRCAAPLCRASSRSAVPRSPPLPLLPPPSLPTTSFWRRCHCLADFAPAPTPAARTTSP</sequence>